<proteinExistence type="predicted"/>
<evidence type="ECO:0008006" key="4">
    <source>
        <dbReference type="Google" id="ProtNLM"/>
    </source>
</evidence>
<protein>
    <recommendedName>
        <fullName evidence="4">Tail assembly chaperone</fullName>
    </recommendedName>
</protein>
<reference evidence="2 3" key="1">
    <citation type="submission" date="2023-04" db="EMBL/GenBank/DDBJ databases">
        <title>Forest soil microbial communities from Buena Vista Peninsula, Colon Province, Panama.</title>
        <authorList>
            <person name="Bouskill N."/>
        </authorList>
    </citation>
    <scope>NUCLEOTIDE SEQUENCE [LARGE SCALE GENOMIC DNA]</scope>
    <source>
        <strain evidence="2 3">AC80</strain>
    </source>
</reference>
<name>A0ABT6L898_9MYCO</name>
<sequence length="146" mass="16745">MSDIDKSNHPINPKVARDQATEYLGFMGSILYDLGDDETFELPNPQLMDPDMKARYLEHIRSMAEDLDTVKQKNPITGEERDVPKYPPRIDGKLINDEELLCIALMGEDTYKKFLKAGGVPGQINTAWQMMERQLRERLKQDSKST</sequence>
<dbReference type="Proteomes" id="UP001160130">
    <property type="component" value="Unassembled WGS sequence"/>
</dbReference>
<accession>A0ABT6L898</accession>
<feature type="compositionally biased region" description="Basic and acidic residues" evidence="1">
    <location>
        <begin position="78"/>
        <end position="90"/>
    </location>
</feature>
<feature type="region of interest" description="Disordered" evidence="1">
    <location>
        <begin position="70"/>
        <end position="90"/>
    </location>
</feature>
<gene>
    <name evidence="2" type="ORF">M2272_005851</name>
</gene>
<dbReference type="RefSeq" id="WP_280835736.1">
    <property type="nucleotide sequence ID" value="NZ_JARXVE010000016.1"/>
</dbReference>
<dbReference type="EMBL" id="JARXVE010000016">
    <property type="protein sequence ID" value="MDH6199183.1"/>
    <property type="molecule type" value="Genomic_DNA"/>
</dbReference>
<evidence type="ECO:0000313" key="2">
    <source>
        <dbReference type="EMBL" id="MDH6199183.1"/>
    </source>
</evidence>
<comment type="caution">
    <text evidence="2">The sequence shown here is derived from an EMBL/GenBank/DDBJ whole genome shotgun (WGS) entry which is preliminary data.</text>
</comment>
<evidence type="ECO:0000256" key="1">
    <source>
        <dbReference type="SAM" id="MobiDB-lite"/>
    </source>
</evidence>
<evidence type="ECO:0000313" key="3">
    <source>
        <dbReference type="Proteomes" id="UP001160130"/>
    </source>
</evidence>
<keyword evidence="3" id="KW-1185">Reference proteome</keyword>
<organism evidence="2 3">
    <name type="scientific">Mycolicibacterium frederiksbergense</name>
    <dbReference type="NCBI Taxonomy" id="117567"/>
    <lineage>
        <taxon>Bacteria</taxon>
        <taxon>Bacillati</taxon>
        <taxon>Actinomycetota</taxon>
        <taxon>Actinomycetes</taxon>
        <taxon>Mycobacteriales</taxon>
        <taxon>Mycobacteriaceae</taxon>
        <taxon>Mycolicibacterium</taxon>
    </lineage>
</organism>